<dbReference type="Proteomes" id="UP000799770">
    <property type="component" value="Unassembled WGS sequence"/>
</dbReference>
<organism evidence="1 2">
    <name type="scientific">Lophiotrema nucula</name>
    <dbReference type="NCBI Taxonomy" id="690887"/>
    <lineage>
        <taxon>Eukaryota</taxon>
        <taxon>Fungi</taxon>
        <taxon>Dikarya</taxon>
        <taxon>Ascomycota</taxon>
        <taxon>Pezizomycotina</taxon>
        <taxon>Dothideomycetes</taxon>
        <taxon>Pleosporomycetidae</taxon>
        <taxon>Pleosporales</taxon>
        <taxon>Lophiotremataceae</taxon>
        <taxon>Lophiotrema</taxon>
    </lineage>
</organism>
<accession>A0A6A5YY55</accession>
<protein>
    <submittedName>
        <fullName evidence="1">Uncharacterized protein</fullName>
    </submittedName>
</protein>
<reference evidence="1" key="1">
    <citation type="journal article" date="2020" name="Stud. Mycol.">
        <title>101 Dothideomycetes genomes: a test case for predicting lifestyles and emergence of pathogens.</title>
        <authorList>
            <person name="Haridas S."/>
            <person name="Albert R."/>
            <person name="Binder M."/>
            <person name="Bloem J."/>
            <person name="Labutti K."/>
            <person name="Salamov A."/>
            <person name="Andreopoulos B."/>
            <person name="Baker S."/>
            <person name="Barry K."/>
            <person name="Bills G."/>
            <person name="Bluhm B."/>
            <person name="Cannon C."/>
            <person name="Castanera R."/>
            <person name="Culley D."/>
            <person name="Daum C."/>
            <person name="Ezra D."/>
            <person name="Gonzalez J."/>
            <person name="Henrissat B."/>
            <person name="Kuo A."/>
            <person name="Liang C."/>
            <person name="Lipzen A."/>
            <person name="Lutzoni F."/>
            <person name="Magnuson J."/>
            <person name="Mondo S."/>
            <person name="Nolan M."/>
            <person name="Ohm R."/>
            <person name="Pangilinan J."/>
            <person name="Park H.-J."/>
            <person name="Ramirez L."/>
            <person name="Alfaro M."/>
            <person name="Sun H."/>
            <person name="Tritt A."/>
            <person name="Yoshinaga Y."/>
            <person name="Zwiers L.-H."/>
            <person name="Turgeon B."/>
            <person name="Goodwin S."/>
            <person name="Spatafora J."/>
            <person name="Crous P."/>
            <person name="Grigoriev I."/>
        </authorList>
    </citation>
    <scope>NUCLEOTIDE SEQUENCE</scope>
    <source>
        <strain evidence="1">CBS 627.86</strain>
    </source>
</reference>
<proteinExistence type="predicted"/>
<keyword evidence="2" id="KW-1185">Reference proteome</keyword>
<gene>
    <name evidence="1" type="ORF">BDV96DRAFT_168306</name>
</gene>
<dbReference type="EMBL" id="ML977332">
    <property type="protein sequence ID" value="KAF2112075.1"/>
    <property type="molecule type" value="Genomic_DNA"/>
</dbReference>
<dbReference type="AlphaFoldDB" id="A0A6A5YY55"/>
<name>A0A6A5YY55_9PLEO</name>
<sequence>MRELALSCPNCPSPPRYLRFICGHATNNQSHALMLVKGRLSRRPAQPLTALIIVDGVGQKAAERSASSCAAARNLSQLRCRADLLAGGLLGTRRNQWPSAGAQLTYPIWHNASYCASAKLSSTRLGGIGGSLSVTQRSRHGIYEVETPAEEHLCHLPA</sequence>
<evidence type="ECO:0000313" key="1">
    <source>
        <dbReference type="EMBL" id="KAF2112075.1"/>
    </source>
</evidence>
<evidence type="ECO:0000313" key="2">
    <source>
        <dbReference type="Proteomes" id="UP000799770"/>
    </source>
</evidence>